<dbReference type="AlphaFoldDB" id="T1KGC7"/>
<proteinExistence type="predicted"/>
<reference evidence="1" key="2">
    <citation type="submission" date="2015-06" db="UniProtKB">
        <authorList>
            <consortium name="EnsemblMetazoa"/>
        </authorList>
    </citation>
    <scope>IDENTIFICATION</scope>
</reference>
<protein>
    <submittedName>
        <fullName evidence="1">Uncharacterized protein</fullName>
    </submittedName>
</protein>
<evidence type="ECO:0000313" key="2">
    <source>
        <dbReference type="Proteomes" id="UP000015104"/>
    </source>
</evidence>
<keyword evidence="2" id="KW-1185">Reference proteome</keyword>
<organism evidence="1 2">
    <name type="scientific">Tetranychus urticae</name>
    <name type="common">Two-spotted spider mite</name>
    <dbReference type="NCBI Taxonomy" id="32264"/>
    <lineage>
        <taxon>Eukaryota</taxon>
        <taxon>Metazoa</taxon>
        <taxon>Ecdysozoa</taxon>
        <taxon>Arthropoda</taxon>
        <taxon>Chelicerata</taxon>
        <taxon>Arachnida</taxon>
        <taxon>Acari</taxon>
        <taxon>Acariformes</taxon>
        <taxon>Trombidiformes</taxon>
        <taxon>Prostigmata</taxon>
        <taxon>Eleutherengona</taxon>
        <taxon>Raphignathae</taxon>
        <taxon>Tetranychoidea</taxon>
        <taxon>Tetranychidae</taxon>
        <taxon>Tetranychus</taxon>
    </lineage>
</organism>
<dbReference type="HOGENOM" id="CLU_3427039_0_0_1"/>
<dbReference type="EMBL" id="CAEY01000065">
    <property type="status" value="NOT_ANNOTATED_CDS"/>
    <property type="molecule type" value="Genomic_DNA"/>
</dbReference>
<evidence type="ECO:0000313" key="1">
    <source>
        <dbReference type="EnsemblMetazoa" id="tetur11g00340.1"/>
    </source>
</evidence>
<name>T1KGC7_TETUR</name>
<dbReference type="EnsemblMetazoa" id="tetur11g00340.1">
    <property type="protein sequence ID" value="tetur11g00340.1"/>
    <property type="gene ID" value="tetur11g00340"/>
</dbReference>
<accession>T1KGC7</accession>
<reference evidence="2" key="1">
    <citation type="submission" date="2011-08" db="EMBL/GenBank/DDBJ databases">
        <authorList>
            <person name="Rombauts S."/>
        </authorList>
    </citation>
    <scope>NUCLEOTIDE SEQUENCE</scope>
    <source>
        <strain evidence="2">London</strain>
    </source>
</reference>
<dbReference type="Proteomes" id="UP000015104">
    <property type="component" value="Unassembled WGS sequence"/>
</dbReference>
<sequence length="21" mass="2392">MMKISFSNSLLVSCSYCKVNH</sequence>